<evidence type="ECO:0000313" key="8">
    <source>
        <dbReference type="EMBL" id="PHT66531.1"/>
    </source>
</evidence>
<dbReference type="InterPro" id="IPR058192">
    <property type="entry name" value="WHD_ROQ1-like"/>
</dbReference>
<dbReference type="EMBL" id="AYRZ02000012">
    <property type="protein sequence ID" value="PHT66531.1"/>
    <property type="molecule type" value="Genomic_DNA"/>
</dbReference>
<dbReference type="SUPFAM" id="SSF52047">
    <property type="entry name" value="RNI-like"/>
    <property type="match status" value="1"/>
</dbReference>
<dbReference type="InterPro" id="IPR032675">
    <property type="entry name" value="LRR_dom_sf"/>
</dbReference>
<feature type="domain" description="Disease resistance protein Roq1-like winged-helix" evidence="7">
    <location>
        <begin position="305"/>
        <end position="373"/>
    </location>
</feature>
<dbReference type="Gene3D" id="3.80.10.10">
    <property type="entry name" value="Ribonuclease Inhibitor"/>
    <property type="match status" value="2"/>
</dbReference>
<reference evidence="8 9" key="2">
    <citation type="journal article" date="2017" name="Genome Biol.">
        <title>New reference genome sequences of hot pepper reveal the massive evolution of plant disease-resistance genes by retroduplication.</title>
        <authorList>
            <person name="Kim S."/>
            <person name="Park J."/>
            <person name="Yeom S.I."/>
            <person name="Kim Y.M."/>
            <person name="Seo E."/>
            <person name="Kim K.T."/>
            <person name="Kim M.S."/>
            <person name="Lee J.M."/>
            <person name="Cheong K."/>
            <person name="Shin H.S."/>
            <person name="Kim S.B."/>
            <person name="Han K."/>
            <person name="Lee J."/>
            <person name="Park M."/>
            <person name="Lee H.A."/>
            <person name="Lee H.Y."/>
            <person name="Lee Y."/>
            <person name="Oh S."/>
            <person name="Lee J.H."/>
            <person name="Choi E."/>
            <person name="Choi E."/>
            <person name="Lee S.E."/>
            <person name="Jeon J."/>
            <person name="Kim H."/>
            <person name="Choi G."/>
            <person name="Song H."/>
            <person name="Lee J."/>
            <person name="Lee S.C."/>
            <person name="Kwon J.K."/>
            <person name="Lee H.Y."/>
            <person name="Koo N."/>
            <person name="Hong Y."/>
            <person name="Kim R.W."/>
            <person name="Kang W.H."/>
            <person name="Huh J.H."/>
            <person name="Kang B.C."/>
            <person name="Yang T.J."/>
            <person name="Lee Y.H."/>
            <person name="Bennetzen J.L."/>
            <person name="Choi D."/>
        </authorList>
    </citation>
    <scope>NUCLEOTIDE SEQUENCE [LARGE SCALE GENOMIC DNA]</scope>
    <source>
        <strain evidence="9">cv. CM334</strain>
    </source>
</reference>
<dbReference type="PANTHER" id="PTHR11017:SF546">
    <property type="entry name" value="DISEASE RESISTANCE PROTEIN"/>
    <property type="match status" value="1"/>
</dbReference>
<dbReference type="Gene3D" id="3.40.50.300">
    <property type="entry name" value="P-loop containing nucleotide triphosphate hydrolases"/>
    <property type="match status" value="1"/>
</dbReference>
<dbReference type="Proteomes" id="UP000222542">
    <property type="component" value="Unassembled WGS sequence"/>
</dbReference>
<dbReference type="SUPFAM" id="SSF46785">
    <property type="entry name" value="Winged helix' DNA-binding domain"/>
    <property type="match status" value="1"/>
</dbReference>
<dbReference type="Gramene" id="PHT66531">
    <property type="protein sequence ID" value="PHT66531"/>
    <property type="gene ID" value="T459_30956"/>
</dbReference>
<evidence type="ECO:0000256" key="2">
    <source>
        <dbReference type="ARBA" id="ARBA00022614"/>
    </source>
</evidence>
<accession>A0A2G2YAE7</accession>
<dbReference type="InterPro" id="IPR002182">
    <property type="entry name" value="NB-ARC"/>
</dbReference>
<sequence length="788" mass="90024">MFSTKIHLSLSHFSNTRTAKMIWRRFRDGWMHLWRQGKYQGIIYKISNCIKKLVDDMFPKLLQVIPPYPESLVGMKSQVEKVTSLLDMGSNDVRSIGIWGVGGIGKIEIASVLYQRYRQRFQADCFLGDVGALHQKNGLTWLAQVVICKLFGEKITLTSEHEGVIILKNRLRWKKVLFILDDVNHQEQLEYLVGGREWFGMGSRIILTARDKHLLISHVGDNVYEVQLLPEDEAFREKSPKKDFMVLSRQVVEYAGGLPLALKVLGSSLRGRNKEQWAAVFDRLKKIPHDDILGKLKIGLDGLKEDEMRMFLDIACLYNRRPRHNVEWIFKSCGIHLIGINRLIEKSLLSTRDASSFCMHNLIREMGENVSRERQYANSRIWLTEEVHDLFAGKLKTKKVESLRIPKGYRFEEDHVNHSKVFKRMQSLQVLMIKLFAQKALSLIFLLACGELNGRTILQVHHRRGLNHHILLALDYLEKLSNLKHLDLRESPGLTKTPNFCDMSNLETLDLRGCSNLEEVHPSLGYFKMLTSLILFDCVKLEKLPKFVTMESLKSFDLLRCTGLKEFPEICGDIGRLLGLTVGSPRIRSLHPSLTGFRDLTLIGCEVLESIPEAFQRYMIAQNYPEVNGDMYRLKELSLNSTGVRELPSSIGNLSGLRYLYLEVCEDLKLDARETAISQLPPSITKLGKLWTLDISPGLQQTSVFCQSSVLSYVNAVDLSNRNILSGLPEDLGSLQSLRYLHVSGSNISCLPESIKELLHLEYLYVEFCQNLSELPGELPPNLMQIII</sequence>
<comment type="caution">
    <text evidence="8">The sequence shown here is derived from an EMBL/GenBank/DDBJ whole genome shotgun (WGS) entry which is preliminary data.</text>
</comment>
<proteinExistence type="predicted"/>
<dbReference type="InterPro" id="IPR044974">
    <property type="entry name" value="Disease_R_plants"/>
</dbReference>
<keyword evidence="4" id="KW-0175">Coiled coil</keyword>
<evidence type="ECO:0000256" key="3">
    <source>
        <dbReference type="ARBA" id="ARBA00022737"/>
    </source>
</evidence>
<dbReference type="SUPFAM" id="SSF52540">
    <property type="entry name" value="P-loop containing nucleoside triphosphate hydrolases"/>
    <property type="match status" value="1"/>
</dbReference>
<keyword evidence="9" id="KW-1185">Reference proteome</keyword>
<keyword evidence="3" id="KW-0677">Repeat</keyword>
<dbReference type="PANTHER" id="PTHR11017">
    <property type="entry name" value="LEUCINE-RICH REPEAT-CONTAINING PROTEIN"/>
    <property type="match status" value="1"/>
</dbReference>
<evidence type="ECO:0000256" key="4">
    <source>
        <dbReference type="ARBA" id="ARBA00023054"/>
    </source>
</evidence>
<gene>
    <name evidence="8" type="ORF">T459_30956</name>
</gene>
<evidence type="ECO:0000313" key="9">
    <source>
        <dbReference type="Proteomes" id="UP000222542"/>
    </source>
</evidence>
<keyword evidence="2" id="KW-0433">Leucine-rich repeat</keyword>
<reference evidence="8 9" key="1">
    <citation type="journal article" date="2014" name="Nat. Genet.">
        <title>Genome sequence of the hot pepper provides insights into the evolution of pungency in Capsicum species.</title>
        <authorList>
            <person name="Kim S."/>
            <person name="Park M."/>
            <person name="Yeom S.I."/>
            <person name="Kim Y.M."/>
            <person name="Lee J.M."/>
            <person name="Lee H.A."/>
            <person name="Seo E."/>
            <person name="Choi J."/>
            <person name="Cheong K."/>
            <person name="Kim K.T."/>
            <person name="Jung K."/>
            <person name="Lee G.W."/>
            <person name="Oh S.K."/>
            <person name="Bae C."/>
            <person name="Kim S.B."/>
            <person name="Lee H.Y."/>
            <person name="Kim S.Y."/>
            <person name="Kim M.S."/>
            <person name="Kang B.C."/>
            <person name="Jo Y.D."/>
            <person name="Yang H.B."/>
            <person name="Jeong H.J."/>
            <person name="Kang W.H."/>
            <person name="Kwon J.K."/>
            <person name="Shin C."/>
            <person name="Lim J.Y."/>
            <person name="Park J.H."/>
            <person name="Huh J.H."/>
            <person name="Kim J.S."/>
            <person name="Kim B.D."/>
            <person name="Cohen O."/>
            <person name="Paran I."/>
            <person name="Suh M.C."/>
            <person name="Lee S.B."/>
            <person name="Kim Y.K."/>
            <person name="Shin Y."/>
            <person name="Noh S.J."/>
            <person name="Park J."/>
            <person name="Seo Y.S."/>
            <person name="Kwon S.Y."/>
            <person name="Kim H.A."/>
            <person name="Park J.M."/>
            <person name="Kim H.J."/>
            <person name="Choi S.B."/>
            <person name="Bosland P.W."/>
            <person name="Reeves G."/>
            <person name="Jo S.H."/>
            <person name="Lee B.W."/>
            <person name="Cho H.T."/>
            <person name="Choi H.S."/>
            <person name="Lee M.S."/>
            <person name="Yu Y."/>
            <person name="Do Choi Y."/>
            <person name="Park B.S."/>
            <person name="van Deynze A."/>
            <person name="Ashrafi H."/>
            <person name="Hill T."/>
            <person name="Kim W.T."/>
            <person name="Pai H.S."/>
            <person name="Ahn H.K."/>
            <person name="Yeam I."/>
            <person name="Giovannoni J.J."/>
            <person name="Rose J.K."/>
            <person name="Sorensen I."/>
            <person name="Lee S.J."/>
            <person name="Kim R.W."/>
            <person name="Choi I.Y."/>
            <person name="Choi B.S."/>
            <person name="Lim J.S."/>
            <person name="Lee Y.H."/>
            <person name="Choi D."/>
        </authorList>
    </citation>
    <scope>NUCLEOTIDE SEQUENCE [LARGE SCALE GENOMIC DNA]</scope>
    <source>
        <strain evidence="9">cv. CM334</strain>
    </source>
</reference>
<dbReference type="GO" id="GO:0005524">
    <property type="term" value="F:ATP binding"/>
    <property type="evidence" value="ECO:0007669"/>
    <property type="project" value="UniProtKB-KW"/>
</dbReference>
<dbReference type="InterPro" id="IPR036390">
    <property type="entry name" value="WH_DNA-bd_sf"/>
</dbReference>
<dbReference type="InterPro" id="IPR042197">
    <property type="entry name" value="Apaf_helical"/>
</dbReference>
<dbReference type="SUPFAM" id="SSF52058">
    <property type="entry name" value="L domain-like"/>
    <property type="match status" value="1"/>
</dbReference>
<evidence type="ECO:0000259" key="6">
    <source>
        <dbReference type="Pfam" id="PF00931"/>
    </source>
</evidence>
<keyword evidence="5" id="KW-0472">Membrane</keyword>
<comment type="subcellular location">
    <subcellularLocation>
        <location evidence="1">Membrane</location>
        <topology evidence="1">Peripheral membrane protein</topology>
    </subcellularLocation>
</comment>
<dbReference type="InterPro" id="IPR027417">
    <property type="entry name" value="P-loop_NTPase"/>
</dbReference>
<dbReference type="Gene3D" id="1.10.8.430">
    <property type="entry name" value="Helical domain of apoptotic protease-activating factors"/>
    <property type="match status" value="1"/>
</dbReference>
<evidence type="ECO:0000256" key="1">
    <source>
        <dbReference type="ARBA" id="ARBA00004170"/>
    </source>
</evidence>
<dbReference type="GO" id="GO:0006952">
    <property type="term" value="P:defense response"/>
    <property type="evidence" value="ECO:0007669"/>
    <property type="project" value="InterPro"/>
</dbReference>
<dbReference type="PRINTS" id="PR00364">
    <property type="entry name" value="DISEASERSIST"/>
</dbReference>
<protein>
    <submittedName>
        <fullName evidence="8">Uncharacterized protein</fullName>
    </submittedName>
</protein>
<dbReference type="AlphaFoldDB" id="A0A2G2YAE7"/>
<evidence type="ECO:0000259" key="7">
    <source>
        <dbReference type="Pfam" id="PF23282"/>
    </source>
</evidence>
<dbReference type="Pfam" id="PF00931">
    <property type="entry name" value="NB-ARC"/>
    <property type="match status" value="1"/>
</dbReference>
<dbReference type="GO" id="GO:0043531">
    <property type="term" value="F:ADP binding"/>
    <property type="evidence" value="ECO:0007669"/>
    <property type="project" value="InterPro"/>
</dbReference>
<dbReference type="Pfam" id="PF23282">
    <property type="entry name" value="WHD_ROQ1"/>
    <property type="match status" value="1"/>
</dbReference>
<dbReference type="OMA" id="WPEDENR"/>
<name>A0A2G2YAE7_CAPAN</name>
<organism evidence="8 9">
    <name type="scientific">Capsicum annuum</name>
    <name type="common">Capsicum pepper</name>
    <dbReference type="NCBI Taxonomy" id="4072"/>
    <lineage>
        <taxon>Eukaryota</taxon>
        <taxon>Viridiplantae</taxon>
        <taxon>Streptophyta</taxon>
        <taxon>Embryophyta</taxon>
        <taxon>Tracheophyta</taxon>
        <taxon>Spermatophyta</taxon>
        <taxon>Magnoliopsida</taxon>
        <taxon>eudicotyledons</taxon>
        <taxon>Gunneridae</taxon>
        <taxon>Pentapetalae</taxon>
        <taxon>asterids</taxon>
        <taxon>lamiids</taxon>
        <taxon>Solanales</taxon>
        <taxon>Solanaceae</taxon>
        <taxon>Solanoideae</taxon>
        <taxon>Capsiceae</taxon>
        <taxon>Capsicum</taxon>
    </lineage>
</organism>
<dbReference type="GO" id="GO:0016020">
    <property type="term" value="C:membrane"/>
    <property type="evidence" value="ECO:0007669"/>
    <property type="project" value="UniProtKB-SubCell"/>
</dbReference>
<evidence type="ECO:0000256" key="5">
    <source>
        <dbReference type="ARBA" id="ARBA00023136"/>
    </source>
</evidence>
<feature type="domain" description="NB-ARC" evidence="6">
    <location>
        <begin position="76"/>
        <end position="235"/>
    </location>
</feature>